<keyword evidence="3" id="KW-0723">Serine/threonine-protein kinase</keyword>
<evidence type="ECO:0000259" key="12">
    <source>
        <dbReference type="PROSITE" id="PS51671"/>
    </source>
</evidence>
<name>A0AAW1QX37_9CHLO</name>
<dbReference type="GO" id="GO:0005524">
    <property type="term" value="F:ATP binding"/>
    <property type="evidence" value="ECO:0007669"/>
    <property type="project" value="UniProtKB-KW"/>
</dbReference>
<protein>
    <recommendedName>
        <fullName evidence="2">non-specific serine/threonine protein kinase</fullName>
        <ecNumber evidence="2">2.7.11.1</ecNumber>
    </recommendedName>
</protein>
<accession>A0AAW1QX37</accession>
<feature type="compositionally biased region" description="Basic and acidic residues" evidence="10">
    <location>
        <begin position="238"/>
        <end position="247"/>
    </location>
</feature>
<sequence length="572" mass="63159">MEVFEAFIFKLRERRTIDLDAPGIVEGIQQHFQLLPTRYALDVNIGSLDVLNHKRLLDSARADPSAVSFQVRPVDVAGAAQGNGSSVDRRPSFGNLDTLLTEAASAQAVARSLSRHRSLPRPAFGSSPNLQALVLEVEERLEGARSVVGSPETCFFEVTVASVDQPKLLSRLSECLGDLNLNICEAHAFNTVDRFSLDVFVVNGWSGQGTEDLEEVLSERLQQLPPPLSVHGGSASPIREEGTREGPEVQPGEELPAEPSKSQDLDRSSPVPMQASTSGSDDWELDPADIVFQEKIAAGAFGDLYKGVYCGQDVAIKILRNVHDDTQQYQEFLQEVMIMRKVRHKNVVQFIGACTRKPNLCIVFEFMSGGSMYDYMRKGGPLKLTTVLKIATEVCRGMDYLHKRKIVHRDLKAANLLMDESGTVKIADFGVARVMDTVGVMTAETGTYRWMAPEVIEHNPYRERADVFSFGIMLWELLTGRVPYDDMTPLQAAVGVVQKGLRPVIPASCPAPLAAVMRECWARNPNERPSFEHLKGRMEEQWRAARVAEDARRVSGGPGLLSKLRKNMKGGA</sequence>
<dbReference type="PRINTS" id="PR00109">
    <property type="entry name" value="TYRKINASE"/>
</dbReference>
<evidence type="ECO:0000256" key="4">
    <source>
        <dbReference type="ARBA" id="ARBA00022679"/>
    </source>
</evidence>
<organism evidence="13 14">
    <name type="scientific">Elliptochloris bilobata</name>
    <dbReference type="NCBI Taxonomy" id="381761"/>
    <lineage>
        <taxon>Eukaryota</taxon>
        <taxon>Viridiplantae</taxon>
        <taxon>Chlorophyta</taxon>
        <taxon>core chlorophytes</taxon>
        <taxon>Trebouxiophyceae</taxon>
        <taxon>Trebouxiophyceae incertae sedis</taxon>
        <taxon>Elliptochloris clade</taxon>
        <taxon>Elliptochloris</taxon>
    </lineage>
</organism>
<keyword evidence="7" id="KW-0067">ATP-binding</keyword>
<keyword evidence="4" id="KW-0808">Transferase</keyword>
<dbReference type="InterPro" id="IPR002912">
    <property type="entry name" value="ACT_dom"/>
</dbReference>
<evidence type="ECO:0000256" key="9">
    <source>
        <dbReference type="ARBA" id="ARBA00048679"/>
    </source>
</evidence>
<dbReference type="Proteomes" id="UP001445335">
    <property type="component" value="Unassembled WGS sequence"/>
</dbReference>
<dbReference type="SMART" id="SM00220">
    <property type="entry name" value="S_TKc"/>
    <property type="match status" value="1"/>
</dbReference>
<dbReference type="GO" id="GO:0004674">
    <property type="term" value="F:protein serine/threonine kinase activity"/>
    <property type="evidence" value="ECO:0007669"/>
    <property type="project" value="UniProtKB-KW"/>
</dbReference>
<evidence type="ECO:0000256" key="5">
    <source>
        <dbReference type="ARBA" id="ARBA00022741"/>
    </source>
</evidence>
<dbReference type="InterPro" id="IPR001245">
    <property type="entry name" value="Ser-Thr/Tyr_kinase_cat_dom"/>
</dbReference>
<evidence type="ECO:0000256" key="1">
    <source>
        <dbReference type="ARBA" id="ARBA00010507"/>
    </source>
</evidence>
<comment type="caution">
    <text evidence="13">The sequence shown here is derived from an EMBL/GenBank/DDBJ whole genome shotgun (WGS) entry which is preliminary data.</text>
</comment>
<gene>
    <name evidence="13" type="ORF">WJX81_007564</name>
</gene>
<dbReference type="InterPro" id="IPR051681">
    <property type="entry name" value="Ser/Thr_Kinases-Pseudokinases"/>
</dbReference>
<dbReference type="InterPro" id="IPR045865">
    <property type="entry name" value="ACT-like_dom_sf"/>
</dbReference>
<evidence type="ECO:0000313" key="13">
    <source>
        <dbReference type="EMBL" id="KAK9825662.1"/>
    </source>
</evidence>
<evidence type="ECO:0000256" key="7">
    <source>
        <dbReference type="ARBA" id="ARBA00022840"/>
    </source>
</evidence>
<keyword evidence="14" id="KW-1185">Reference proteome</keyword>
<comment type="catalytic activity">
    <reaction evidence="8">
        <text>L-threonyl-[protein] + ATP = O-phospho-L-threonyl-[protein] + ADP + H(+)</text>
        <dbReference type="Rhea" id="RHEA:46608"/>
        <dbReference type="Rhea" id="RHEA-COMP:11060"/>
        <dbReference type="Rhea" id="RHEA-COMP:11605"/>
        <dbReference type="ChEBI" id="CHEBI:15378"/>
        <dbReference type="ChEBI" id="CHEBI:30013"/>
        <dbReference type="ChEBI" id="CHEBI:30616"/>
        <dbReference type="ChEBI" id="CHEBI:61977"/>
        <dbReference type="ChEBI" id="CHEBI:456216"/>
        <dbReference type="EC" id="2.7.11.1"/>
    </reaction>
</comment>
<dbReference type="PANTHER" id="PTHR44329">
    <property type="entry name" value="SERINE/THREONINE-PROTEIN KINASE TNNI3K-RELATED"/>
    <property type="match status" value="1"/>
</dbReference>
<dbReference type="SUPFAM" id="SSF55021">
    <property type="entry name" value="ACT-like"/>
    <property type="match status" value="1"/>
</dbReference>
<comment type="catalytic activity">
    <reaction evidence="9">
        <text>L-seryl-[protein] + ATP = O-phospho-L-seryl-[protein] + ADP + H(+)</text>
        <dbReference type="Rhea" id="RHEA:17989"/>
        <dbReference type="Rhea" id="RHEA-COMP:9863"/>
        <dbReference type="Rhea" id="RHEA-COMP:11604"/>
        <dbReference type="ChEBI" id="CHEBI:15378"/>
        <dbReference type="ChEBI" id="CHEBI:29999"/>
        <dbReference type="ChEBI" id="CHEBI:30616"/>
        <dbReference type="ChEBI" id="CHEBI:83421"/>
        <dbReference type="ChEBI" id="CHEBI:456216"/>
        <dbReference type="EC" id="2.7.11.1"/>
    </reaction>
</comment>
<evidence type="ECO:0000256" key="2">
    <source>
        <dbReference type="ARBA" id="ARBA00012513"/>
    </source>
</evidence>
<dbReference type="PROSITE" id="PS51671">
    <property type="entry name" value="ACT"/>
    <property type="match status" value="1"/>
</dbReference>
<dbReference type="InterPro" id="IPR011009">
    <property type="entry name" value="Kinase-like_dom_sf"/>
</dbReference>
<evidence type="ECO:0000256" key="10">
    <source>
        <dbReference type="SAM" id="MobiDB-lite"/>
    </source>
</evidence>
<evidence type="ECO:0000256" key="3">
    <source>
        <dbReference type="ARBA" id="ARBA00022527"/>
    </source>
</evidence>
<dbReference type="Pfam" id="PF07714">
    <property type="entry name" value="PK_Tyr_Ser-Thr"/>
    <property type="match status" value="1"/>
</dbReference>
<dbReference type="InterPro" id="IPR000719">
    <property type="entry name" value="Prot_kinase_dom"/>
</dbReference>
<dbReference type="Gene3D" id="1.10.510.10">
    <property type="entry name" value="Transferase(Phosphotransferase) domain 1"/>
    <property type="match status" value="1"/>
</dbReference>
<feature type="domain" description="Protein kinase" evidence="11">
    <location>
        <begin position="290"/>
        <end position="543"/>
    </location>
</feature>
<evidence type="ECO:0000259" key="11">
    <source>
        <dbReference type="PROSITE" id="PS50011"/>
    </source>
</evidence>
<evidence type="ECO:0000313" key="14">
    <source>
        <dbReference type="Proteomes" id="UP001445335"/>
    </source>
</evidence>
<dbReference type="PANTHER" id="PTHR44329:SF261">
    <property type="entry name" value="ZINC FINGER CONTAINING PROTEIN KINASE-RELATED"/>
    <property type="match status" value="1"/>
</dbReference>
<evidence type="ECO:0000256" key="6">
    <source>
        <dbReference type="ARBA" id="ARBA00022777"/>
    </source>
</evidence>
<feature type="region of interest" description="Disordered" evidence="10">
    <location>
        <begin position="224"/>
        <end position="282"/>
    </location>
</feature>
<dbReference type="FunFam" id="3.30.200.20:FF:000060">
    <property type="entry name" value="Serine/threonine-protein kinase isoform 1"/>
    <property type="match status" value="1"/>
</dbReference>
<dbReference type="EC" id="2.7.11.1" evidence="2"/>
<dbReference type="PROSITE" id="PS00108">
    <property type="entry name" value="PROTEIN_KINASE_ST"/>
    <property type="match status" value="1"/>
</dbReference>
<dbReference type="InterPro" id="IPR008271">
    <property type="entry name" value="Ser/Thr_kinase_AS"/>
</dbReference>
<comment type="similarity">
    <text evidence="1">Belongs to the protein kinase superfamily. TKL Ser/Thr protein kinase family. RAF subfamily.</text>
</comment>
<reference evidence="13 14" key="1">
    <citation type="journal article" date="2024" name="Nat. Commun.">
        <title>Phylogenomics reveals the evolutionary origins of lichenization in chlorophyte algae.</title>
        <authorList>
            <person name="Puginier C."/>
            <person name="Libourel C."/>
            <person name="Otte J."/>
            <person name="Skaloud P."/>
            <person name="Haon M."/>
            <person name="Grisel S."/>
            <person name="Petersen M."/>
            <person name="Berrin J.G."/>
            <person name="Delaux P.M."/>
            <person name="Dal Grande F."/>
            <person name="Keller J."/>
        </authorList>
    </citation>
    <scope>NUCLEOTIDE SEQUENCE [LARGE SCALE GENOMIC DNA]</scope>
    <source>
        <strain evidence="13 14">SAG 245.80</strain>
    </source>
</reference>
<dbReference type="PROSITE" id="PS50011">
    <property type="entry name" value="PROTEIN_KINASE_DOM"/>
    <property type="match status" value="1"/>
</dbReference>
<proteinExistence type="inferred from homology"/>
<evidence type="ECO:0000256" key="8">
    <source>
        <dbReference type="ARBA" id="ARBA00047899"/>
    </source>
</evidence>
<keyword evidence="6" id="KW-0418">Kinase</keyword>
<keyword evidence="5" id="KW-0547">Nucleotide-binding</keyword>
<dbReference type="Gene3D" id="3.30.200.20">
    <property type="entry name" value="Phosphorylase Kinase, domain 1"/>
    <property type="match status" value="1"/>
</dbReference>
<dbReference type="EMBL" id="JALJOU010000072">
    <property type="protein sequence ID" value="KAK9825662.1"/>
    <property type="molecule type" value="Genomic_DNA"/>
</dbReference>
<dbReference type="SUPFAM" id="SSF56112">
    <property type="entry name" value="Protein kinase-like (PK-like)"/>
    <property type="match status" value="1"/>
</dbReference>
<dbReference type="AlphaFoldDB" id="A0AAW1QX37"/>
<dbReference type="CDD" id="cd13999">
    <property type="entry name" value="STKc_MAP3K-like"/>
    <property type="match status" value="1"/>
</dbReference>
<feature type="domain" description="ACT" evidence="12">
    <location>
        <begin position="157"/>
        <end position="236"/>
    </location>
</feature>